<evidence type="ECO:0000313" key="1">
    <source>
        <dbReference type="EMBL" id="KAI5078943.1"/>
    </source>
</evidence>
<feature type="non-terminal residue" evidence="1">
    <location>
        <position position="137"/>
    </location>
</feature>
<gene>
    <name evidence="1" type="ORF">GOP47_0006614</name>
</gene>
<name>A0A9D4V3E8_ADICA</name>
<protein>
    <submittedName>
        <fullName evidence="1">Uncharacterized protein</fullName>
    </submittedName>
</protein>
<evidence type="ECO:0000313" key="2">
    <source>
        <dbReference type="Proteomes" id="UP000886520"/>
    </source>
</evidence>
<organism evidence="1 2">
    <name type="scientific">Adiantum capillus-veneris</name>
    <name type="common">Maidenhair fern</name>
    <dbReference type="NCBI Taxonomy" id="13818"/>
    <lineage>
        <taxon>Eukaryota</taxon>
        <taxon>Viridiplantae</taxon>
        <taxon>Streptophyta</taxon>
        <taxon>Embryophyta</taxon>
        <taxon>Tracheophyta</taxon>
        <taxon>Polypodiopsida</taxon>
        <taxon>Polypodiidae</taxon>
        <taxon>Polypodiales</taxon>
        <taxon>Pteridineae</taxon>
        <taxon>Pteridaceae</taxon>
        <taxon>Vittarioideae</taxon>
        <taxon>Adiantum</taxon>
    </lineage>
</organism>
<keyword evidence="2" id="KW-1185">Reference proteome</keyword>
<dbReference type="Proteomes" id="UP000886520">
    <property type="component" value="Chromosome 6"/>
</dbReference>
<dbReference type="EMBL" id="JABFUD020000006">
    <property type="protein sequence ID" value="KAI5078943.1"/>
    <property type="molecule type" value="Genomic_DNA"/>
</dbReference>
<accession>A0A9D4V3E8</accession>
<proteinExistence type="predicted"/>
<sequence length="137" mass="15308">MDSKHLARKFTNASKASGCSNNIQQGCISPLFTIPPWGMDVKSAYQMLSSLTEEGTASIDDRDRMLVEVNITEAMVSEALKSPRGNVSLMSRNTLEESNATFILARTQDYTFKDLLHKEVELPLRIFTQHFTHGKAV</sequence>
<dbReference type="OrthoDB" id="1998380at2759"/>
<dbReference type="AlphaFoldDB" id="A0A9D4V3E8"/>
<comment type="caution">
    <text evidence="1">The sequence shown here is derived from an EMBL/GenBank/DDBJ whole genome shotgun (WGS) entry which is preliminary data.</text>
</comment>
<reference evidence="1" key="1">
    <citation type="submission" date="2021-01" db="EMBL/GenBank/DDBJ databases">
        <title>Adiantum capillus-veneris genome.</title>
        <authorList>
            <person name="Fang Y."/>
            <person name="Liao Q."/>
        </authorList>
    </citation>
    <scope>NUCLEOTIDE SEQUENCE</scope>
    <source>
        <strain evidence="1">H3</strain>
        <tissue evidence="1">Leaf</tissue>
    </source>
</reference>